<reference evidence="1 2" key="1">
    <citation type="submission" date="2019-05" db="EMBL/GenBank/DDBJ databases">
        <title>Sporisorium graminicola CBS 10092 draft sequencing and annotation.</title>
        <authorList>
            <person name="Solano-Gonzalez S."/>
            <person name="Caddick M.X."/>
            <person name="Darby A."/>
        </authorList>
    </citation>
    <scope>NUCLEOTIDE SEQUENCE [LARGE SCALE GENOMIC DNA]</scope>
    <source>
        <strain evidence="1 2">CBS 10092</strain>
    </source>
</reference>
<protein>
    <submittedName>
        <fullName evidence="1">Uncharacterized protein</fullName>
    </submittedName>
</protein>
<dbReference type="EMBL" id="SRRM01000008">
    <property type="protein sequence ID" value="TKY88454.1"/>
    <property type="molecule type" value="Genomic_DNA"/>
</dbReference>
<dbReference type="GeneID" id="40725337"/>
<dbReference type="AlphaFoldDB" id="A0A4U7KUY2"/>
<evidence type="ECO:0000313" key="2">
    <source>
        <dbReference type="Proteomes" id="UP000306050"/>
    </source>
</evidence>
<proteinExistence type="predicted"/>
<accession>A0A4U7KUY2</accession>
<organism evidence="1 2">
    <name type="scientific">Sporisorium graminicola</name>
    <dbReference type="NCBI Taxonomy" id="280036"/>
    <lineage>
        <taxon>Eukaryota</taxon>
        <taxon>Fungi</taxon>
        <taxon>Dikarya</taxon>
        <taxon>Basidiomycota</taxon>
        <taxon>Ustilaginomycotina</taxon>
        <taxon>Ustilaginomycetes</taxon>
        <taxon>Ustilaginales</taxon>
        <taxon>Ustilaginaceae</taxon>
        <taxon>Sporisorium</taxon>
    </lineage>
</organism>
<keyword evidence="2" id="KW-1185">Reference proteome</keyword>
<gene>
    <name evidence="1" type="ORF">EX895_002442</name>
</gene>
<comment type="caution">
    <text evidence="1">The sequence shown here is derived from an EMBL/GenBank/DDBJ whole genome shotgun (WGS) entry which is preliminary data.</text>
</comment>
<sequence length="201" mass="22108">MDRSPAPVISANVPPQRAAELATLAPFSRVRRSERSTLQLSVRPSTASAALANRSHLPEAKVEANNLGDRNDAVELRDRIVNLRVTRTSAVAVDQFADEEDQEEAWSTQSLCSDSSTASNDSSVTLIARVVNAEHCNSVLAVPSVQPDNSARPGVCLQLRLGEKVYRCPVPQCIAIHVVYDSREDLKRHIRKRHNLQKPRG</sequence>
<dbReference type="Proteomes" id="UP000306050">
    <property type="component" value="Chromosome SGRAM_15"/>
</dbReference>
<name>A0A4U7KUY2_9BASI</name>
<evidence type="ECO:0000313" key="1">
    <source>
        <dbReference type="EMBL" id="TKY88454.1"/>
    </source>
</evidence>
<dbReference type="RefSeq" id="XP_029740439.1">
    <property type="nucleotide sequence ID" value="XM_029883041.1"/>
</dbReference>
<dbReference type="KEGG" id="sgra:EX895_002442"/>